<protein>
    <recommendedName>
        <fullName evidence="2">CoA-binding domain-containing protein</fullName>
    </recommendedName>
</protein>
<evidence type="ECO:0000256" key="1">
    <source>
        <dbReference type="SAM" id="MobiDB-lite"/>
    </source>
</evidence>
<organism evidence="3 4">
    <name type="scientific">Natronobacterium gregoryi</name>
    <dbReference type="NCBI Taxonomy" id="44930"/>
    <lineage>
        <taxon>Archaea</taxon>
        <taxon>Methanobacteriati</taxon>
        <taxon>Methanobacteriota</taxon>
        <taxon>Stenosarchaea group</taxon>
        <taxon>Halobacteria</taxon>
        <taxon>Halobacteriales</taxon>
        <taxon>Natrialbaceae</taxon>
        <taxon>Natronobacterium</taxon>
    </lineage>
</organism>
<proteinExistence type="predicted"/>
<name>A0A1I3RXC9_9EURY</name>
<evidence type="ECO:0000313" key="4">
    <source>
        <dbReference type="Proteomes" id="UP000182829"/>
    </source>
</evidence>
<evidence type="ECO:0000259" key="2">
    <source>
        <dbReference type="Pfam" id="PF13380"/>
    </source>
</evidence>
<feature type="region of interest" description="Disordered" evidence="1">
    <location>
        <begin position="85"/>
        <end position="125"/>
    </location>
</feature>
<dbReference type="Proteomes" id="UP000182829">
    <property type="component" value="Unassembled WGS sequence"/>
</dbReference>
<evidence type="ECO:0000313" key="3">
    <source>
        <dbReference type="EMBL" id="SFJ51008.1"/>
    </source>
</evidence>
<gene>
    <name evidence="3" type="ORF">SAMN05443661_13530</name>
</gene>
<dbReference type="AlphaFoldDB" id="A0A1I3RXC9"/>
<feature type="domain" description="CoA-binding" evidence="2">
    <location>
        <begin position="17"/>
        <end position="79"/>
    </location>
</feature>
<accession>A0A1I3RXC9</accession>
<dbReference type="InterPro" id="IPR036291">
    <property type="entry name" value="NAD(P)-bd_dom_sf"/>
</dbReference>
<dbReference type="Gene3D" id="3.40.50.720">
    <property type="entry name" value="NAD(P)-binding Rossmann-like Domain"/>
    <property type="match status" value="1"/>
</dbReference>
<sequence>MVASDDEIRAALTHEPVAVVGCSRTPGKAAYDVPAFFHDREYDVIPGNPFVDETFGREAADSLAEVTGLIDVVCISARARGCVGSSTRSATETMSQSSGLGRASVTTRQPRSREVMVGRSFRTDV</sequence>
<dbReference type="EMBL" id="FORO01000035">
    <property type="protein sequence ID" value="SFJ51008.1"/>
    <property type="molecule type" value="Genomic_DNA"/>
</dbReference>
<dbReference type="SUPFAM" id="SSF51735">
    <property type="entry name" value="NAD(P)-binding Rossmann-fold domains"/>
    <property type="match status" value="1"/>
</dbReference>
<dbReference type="Pfam" id="PF13380">
    <property type="entry name" value="CoA_binding_2"/>
    <property type="match status" value="1"/>
</dbReference>
<reference evidence="3 4" key="1">
    <citation type="submission" date="2016-10" db="EMBL/GenBank/DDBJ databases">
        <authorList>
            <person name="de Groot N.N."/>
        </authorList>
    </citation>
    <scope>NUCLEOTIDE SEQUENCE [LARGE SCALE GENOMIC DNA]</scope>
    <source>
        <strain evidence="3 4">SP2</strain>
    </source>
</reference>
<dbReference type="InterPro" id="IPR003781">
    <property type="entry name" value="CoA-bd"/>
</dbReference>
<feature type="compositionally biased region" description="Basic and acidic residues" evidence="1">
    <location>
        <begin position="111"/>
        <end position="125"/>
    </location>
</feature>
<feature type="compositionally biased region" description="Polar residues" evidence="1">
    <location>
        <begin position="85"/>
        <end position="109"/>
    </location>
</feature>